<dbReference type="EMBL" id="WJBH02000007">
    <property type="protein sequence ID" value="KAI9556373.1"/>
    <property type="molecule type" value="Genomic_DNA"/>
</dbReference>
<dbReference type="Gene3D" id="4.10.280.10">
    <property type="entry name" value="Helix-loop-helix DNA-binding domain"/>
    <property type="match status" value="1"/>
</dbReference>
<dbReference type="AlphaFoldDB" id="A0AAD5L620"/>
<dbReference type="SMART" id="SM00353">
    <property type="entry name" value="HLH"/>
    <property type="match status" value="1"/>
</dbReference>
<feature type="region of interest" description="Disordered" evidence="2">
    <location>
        <begin position="384"/>
        <end position="460"/>
    </location>
</feature>
<feature type="compositionally biased region" description="Basic and acidic residues" evidence="2">
    <location>
        <begin position="393"/>
        <end position="402"/>
    </location>
</feature>
<organism evidence="4 5">
    <name type="scientific">Daphnia sinensis</name>
    <dbReference type="NCBI Taxonomy" id="1820382"/>
    <lineage>
        <taxon>Eukaryota</taxon>
        <taxon>Metazoa</taxon>
        <taxon>Ecdysozoa</taxon>
        <taxon>Arthropoda</taxon>
        <taxon>Crustacea</taxon>
        <taxon>Branchiopoda</taxon>
        <taxon>Diplostraca</taxon>
        <taxon>Cladocera</taxon>
        <taxon>Anomopoda</taxon>
        <taxon>Daphniidae</taxon>
        <taxon>Daphnia</taxon>
        <taxon>Daphnia similis group</taxon>
    </lineage>
</organism>
<feature type="compositionally biased region" description="Polar residues" evidence="2">
    <location>
        <begin position="187"/>
        <end position="198"/>
    </location>
</feature>
<feature type="domain" description="BHLH" evidence="3">
    <location>
        <begin position="450"/>
        <end position="502"/>
    </location>
</feature>
<proteinExistence type="predicted"/>
<evidence type="ECO:0000313" key="4">
    <source>
        <dbReference type="EMBL" id="KAI9556373.1"/>
    </source>
</evidence>
<dbReference type="InterPro" id="IPR050433">
    <property type="entry name" value="Myc_transcription_factors"/>
</dbReference>
<comment type="caution">
    <text evidence="4">The sequence shown here is derived from an EMBL/GenBank/DDBJ whole genome shotgun (WGS) entry which is preliminary data.</text>
</comment>
<dbReference type="FunFam" id="4.10.280.10:FF:000019">
    <property type="entry name" value="Myc proto-oncogene protein"/>
    <property type="match status" value="1"/>
</dbReference>
<protein>
    <submittedName>
        <fullName evidence="4">Myc</fullName>
    </submittedName>
</protein>
<feature type="region of interest" description="Disordered" evidence="2">
    <location>
        <begin position="167"/>
        <end position="267"/>
    </location>
</feature>
<dbReference type="GO" id="GO:0046983">
    <property type="term" value="F:protein dimerization activity"/>
    <property type="evidence" value="ECO:0007669"/>
    <property type="project" value="InterPro"/>
</dbReference>
<name>A0AAD5L620_9CRUS</name>
<evidence type="ECO:0000313" key="5">
    <source>
        <dbReference type="Proteomes" id="UP000820818"/>
    </source>
</evidence>
<feature type="compositionally biased region" description="Polar residues" evidence="2">
    <location>
        <begin position="239"/>
        <end position="252"/>
    </location>
</feature>
<evidence type="ECO:0000256" key="2">
    <source>
        <dbReference type="SAM" id="MobiDB-lite"/>
    </source>
</evidence>
<dbReference type="CDD" id="cd11400">
    <property type="entry name" value="bHLHzip_Myc"/>
    <property type="match status" value="1"/>
</dbReference>
<dbReference type="PANTHER" id="PTHR45851">
    <property type="entry name" value="MYC PROTO-ONCOGENE"/>
    <property type="match status" value="1"/>
</dbReference>
<dbReference type="InterPro" id="IPR011598">
    <property type="entry name" value="bHLH_dom"/>
</dbReference>
<dbReference type="GO" id="GO:0003677">
    <property type="term" value="F:DNA binding"/>
    <property type="evidence" value="ECO:0007669"/>
    <property type="project" value="UniProtKB-KW"/>
</dbReference>
<dbReference type="Proteomes" id="UP000820818">
    <property type="component" value="Linkage Group LG7"/>
</dbReference>
<dbReference type="PROSITE" id="PS50888">
    <property type="entry name" value="BHLH"/>
    <property type="match status" value="1"/>
</dbReference>
<keyword evidence="5" id="KW-1185">Reference proteome</keyword>
<reference evidence="4 5" key="1">
    <citation type="submission" date="2022-05" db="EMBL/GenBank/DDBJ databases">
        <title>A multi-omics perspective on studying reproductive biology in Daphnia sinensis.</title>
        <authorList>
            <person name="Jia J."/>
        </authorList>
    </citation>
    <scope>NUCLEOTIDE SEQUENCE [LARGE SCALE GENOMIC DNA]</scope>
    <source>
        <strain evidence="4 5">WSL</strain>
    </source>
</reference>
<feature type="compositionally biased region" description="Basic and acidic residues" evidence="2">
    <location>
        <begin position="448"/>
        <end position="460"/>
    </location>
</feature>
<evidence type="ECO:0000259" key="3">
    <source>
        <dbReference type="PROSITE" id="PS50888"/>
    </source>
</evidence>
<evidence type="ECO:0000256" key="1">
    <source>
        <dbReference type="ARBA" id="ARBA00023125"/>
    </source>
</evidence>
<dbReference type="Pfam" id="PF00010">
    <property type="entry name" value="HLH"/>
    <property type="match status" value="1"/>
</dbReference>
<gene>
    <name evidence="4" type="ORF">GHT06_018947</name>
</gene>
<sequence>MMASMCDSVFFGHSDLLLSSTGPCIMTTNDCSWSSQLDMPTPPVSPSRSNDNDIKKETTSVIDEDLDLGLGELIGGLDLFFDHLDPDAWFNDLQTDAIVPDILPESKCDVNELRHDCMWAGHCPAEEHRSKKELPCLLSSSPPESTVLTMPCVLPVVGGCRTRLDTLGSVRPETPISQSDSELDADQLTSDEGSNKIQSSSSSGDESESDEDPPIMNYQPTLPPNIHPVRSHQMRKMANNKSLVKTMSSSSLIPDHSYSHSDHSYHTQRRPVMSDHLAMPFDLGAPTPSDSEEEIDVVSLGEVLRMNPSAAAAAMTATTGKSLSAGNVASPTNTTSVSHAPLRLKLKVGGTPASSSSGQVLMRKALPSHPSALVRQQLQLAVASAAQQRKHSEHQTSKKSGDIKLSGKVSHERSSSSNSNKRPRSSGESGCSSPRKRCSRAASDSEDSCEKRSQHNSMERQRRVDLRNAFEFLRSLIPDLEATDRAAKVVILKKAANFCQGLTNREKQFVADKDALQKRQEMLRKRLALLQRRR</sequence>
<dbReference type="InterPro" id="IPR036638">
    <property type="entry name" value="HLH_DNA-bd_sf"/>
</dbReference>
<dbReference type="SUPFAM" id="SSF47459">
    <property type="entry name" value="HLH, helix-loop-helix DNA-binding domain"/>
    <property type="match status" value="1"/>
</dbReference>
<keyword evidence="1" id="KW-0238">DNA-binding</keyword>
<accession>A0AAD5L620</accession>